<dbReference type="FunFam" id="2.40.10.10:FF:000028">
    <property type="entry name" value="Serine protease easter"/>
    <property type="match status" value="1"/>
</dbReference>
<reference evidence="8 9" key="1">
    <citation type="journal article" date="2017" name="BMC Biol.">
        <title>Genomic innovations, transcriptional plasticity and gene loss underlying the evolution and divergence of two highly polyphagous and invasive Helicoverpa pest species.</title>
        <authorList>
            <person name="Pearce S.L."/>
            <person name="Clarke D.F."/>
            <person name="East P.D."/>
            <person name="Elfekih S."/>
            <person name="Gordon K.H."/>
            <person name="Jermiin L.S."/>
            <person name="McGaughran A."/>
            <person name="Oakeshott J.G."/>
            <person name="Papanikolaou A."/>
            <person name="Perera O.P."/>
            <person name="Rane R.V."/>
            <person name="Richards S."/>
            <person name="Tay W.T."/>
            <person name="Walsh T.K."/>
            <person name="Anderson A."/>
            <person name="Anderson C.J."/>
            <person name="Asgari S."/>
            <person name="Board P.G."/>
            <person name="Bretschneider A."/>
            <person name="Campbell P.M."/>
            <person name="Chertemps T."/>
            <person name="Christeller J.T."/>
            <person name="Coppin C.W."/>
            <person name="Downes S.J."/>
            <person name="Duan G."/>
            <person name="Farnsworth C.A."/>
            <person name="Good R.T."/>
            <person name="Han L.B."/>
            <person name="Han Y.C."/>
            <person name="Hatje K."/>
            <person name="Horne I."/>
            <person name="Huang Y.P."/>
            <person name="Hughes D.S."/>
            <person name="Jacquin-Joly E."/>
            <person name="James W."/>
            <person name="Jhangiani S."/>
            <person name="Kollmar M."/>
            <person name="Kuwar S.S."/>
            <person name="Li S."/>
            <person name="Liu N.Y."/>
            <person name="Maibeche M.T."/>
            <person name="Miller J.R."/>
            <person name="Montagne N."/>
            <person name="Perry T."/>
            <person name="Qu J."/>
            <person name="Song S.V."/>
            <person name="Sutton G.G."/>
            <person name="Vogel H."/>
            <person name="Walenz B.P."/>
            <person name="Xu W."/>
            <person name="Zhang H.J."/>
            <person name="Zou Z."/>
            <person name="Batterham P."/>
            <person name="Edwards O.R."/>
            <person name="Feyereisen R."/>
            <person name="Gibbs R.A."/>
            <person name="Heckel D.G."/>
            <person name="McGrath A."/>
            <person name="Robin C."/>
            <person name="Scherer S.E."/>
            <person name="Worley K.C."/>
            <person name="Wu Y.D."/>
        </authorList>
    </citation>
    <scope>NUCLEOTIDE SEQUENCE [LARGE SCALE GENOMIC DNA]</scope>
    <source>
        <strain evidence="8">Harm_GR_Male_#8</strain>
        <tissue evidence="8">Whole organism</tissue>
    </source>
</reference>
<evidence type="ECO:0000256" key="1">
    <source>
        <dbReference type="ARBA" id="ARBA00022729"/>
    </source>
</evidence>
<dbReference type="OrthoDB" id="6339452at2759"/>
<evidence type="ECO:0008006" key="10">
    <source>
        <dbReference type="Google" id="ProtNLM"/>
    </source>
</evidence>
<dbReference type="PROSITE" id="PS51888">
    <property type="entry name" value="CLIP"/>
    <property type="match status" value="1"/>
</dbReference>
<dbReference type="InterPro" id="IPR043504">
    <property type="entry name" value="Peptidase_S1_PA_chymotrypsin"/>
</dbReference>
<dbReference type="InterPro" id="IPR009003">
    <property type="entry name" value="Peptidase_S1_PA"/>
</dbReference>
<accession>A0A2W1B9D9</accession>
<evidence type="ECO:0000256" key="4">
    <source>
        <dbReference type="ARBA" id="ARBA00024195"/>
    </source>
</evidence>
<dbReference type="PRINTS" id="PR00722">
    <property type="entry name" value="CHYMOTRYPSIN"/>
</dbReference>
<proteinExistence type="inferred from homology"/>
<dbReference type="PANTHER" id="PTHR24260:SF147">
    <property type="entry name" value="EG:BACR7A4.3 PROTEIN-RELATED"/>
    <property type="match status" value="1"/>
</dbReference>
<dbReference type="PROSITE" id="PS00135">
    <property type="entry name" value="TRYPSIN_SER"/>
    <property type="match status" value="1"/>
</dbReference>
<dbReference type="InterPro" id="IPR033116">
    <property type="entry name" value="TRYPSIN_SER"/>
</dbReference>
<dbReference type="InterPro" id="IPR001314">
    <property type="entry name" value="Peptidase_S1A"/>
</dbReference>
<dbReference type="PANTHER" id="PTHR24260">
    <property type="match status" value="1"/>
</dbReference>
<dbReference type="Gene3D" id="2.40.10.10">
    <property type="entry name" value="Trypsin-like serine proteases"/>
    <property type="match status" value="1"/>
</dbReference>
<dbReference type="InterPro" id="IPR051333">
    <property type="entry name" value="CLIP_Serine_Protease"/>
</dbReference>
<evidence type="ECO:0000256" key="3">
    <source>
        <dbReference type="ARBA" id="ARBA00023180"/>
    </source>
</evidence>
<dbReference type="GO" id="GO:0004252">
    <property type="term" value="F:serine-type endopeptidase activity"/>
    <property type="evidence" value="ECO:0007669"/>
    <property type="project" value="InterPro"/>
</dbReference>
<keyword evidence="2" id="KW-1015">Disulfide bond</keyword>
<dbReference type="AlphaFoldDB" id="A0A2W1B9D9"/>
<evidence type="ECO:0000313" key="8">
    <source>
        <dbReference type="EMBL" id="PZC70714.1"/>
    </source>
</evidence>
<evidence type="ECO:0000256" key="5">
    <source>
        <dbReference type="RuleBase" id="RU363034"/>
    </source>
</evidence>
<comment type="similarity">
    <text evidence="4">Belongs to the peptidase S1 family. CLIP subfamily.</text>
</comment>
<keyword evidence="3" id="KW-0325">Glycoprotein</keyword>
<dbReference type="CDD" id="cd00190">
    <property type="entry name" value="Tryp_SPc"/>
    <property type="match status" value="1"/>
</dbReference>
<sequence length="384" mass="42456">MDYYVNVILNVIFISSGVFCEDLYEGSECTSDNGLKGTCVDIFKCMQYVEDLQKRRYPQICSYDVEKPIVCCSDCKLVNDTRNVLVDATGLHYYKTGVKAYDKCLEYILDEASCDLWGGVRKYLDEDQGCYGYTDVAVLAVAKGMDVERGEYPHMALLGFGDAVETAEWLCGGSLISHRFVLTAAHCMSSRSAGPVSYIALGILKRSDPPETWQIYGVKHIIPHPGYKAPSKYHDIALLLTDRWVQFSRYVLPACLHTEDIDASEATATGWGALGNRQGLSDTLQSVVLSAYSEEECSSFYPPHRHLVNGYNHTTQMCYGDKDDTKDTCEGDSGGPLQIRSSISSCASTIIGITSNGKPCGQPGSSGVYTRVSYYVPWIESIVW</sequence>
<keyword evidence="5" id="KW-0378">Hydrolase</keyword>
<keyword evidence="1" id="KW-0732">Signal</keyword>
<keyword evidence="9" id="KW-1185">Reference proteome</keyword>
<organism evidence="8 9">
    <name type="scientific">Helicoverpa armigera</name>
    <name type="common">Cotton bollworm</name>
    <name type="synonym">Heliothis armigera</name>
    <dbReference type="NCBI Taxonomy" id="29058"/>
    <lineage>
        <taxon>Eukaryota</taxon>
        <taxon>Metazoa</taxon>
        <taxon>Ecdysozoa</taxon>
        <taxon>Arthropoda</taxon>
        <taxon>Hexapoda</taxon>
        <taxon>Insecta</taxon>
        <taxon>Pterygota</taxon>
        <taxon>Neoptera</taxon>
        <taxon>Endopterygota</taxon>
        <taxon>Lepidoptera</taxon>
        <taxon>Glossata</taxon>
        <taxon>Ditrysia</taxon>
        <taxon>Noctuoidea</taxon>
        <taxon>Noctuidae</taxon>
        <taxon>Heliothinae</taxon>
        <taxon>Helicoverpa</taxon>
    </lineage>
</organism>
<dbReference type="EMBL" id="KZ150484">
    <property type="protein sequence ID" value="PZC70714.1"/>
    <property type="molecule type" value="Genomic_DNA"/>
</dbReference>
<dbReference type="InterPro" id="IPR018114">
    <property type="entry name" value="TRYPSIN_HIS"/>
</dbReference>
<dbReference type="GO" id="GO:0006508">
    <property type="term" value="P:proteolysis"/>
    <property type="evidence" value="ECO:0007669"/>
    <property type="project" value="UniProtKB-KW"/>
</dbReference>
<dbReference type="Pfam" id="PF00089">
    <property type="entry name" value="Trypsin"/>
    <property type="match status" value="1"/>
</dbReference>
<gene>
    <name evidence="8" type="primary">HaOG215020</name>
    <name evidence="8" type="ORF">B5X24_HaOG215020</name>
</gene>
<feature type="domain" description="Clip" evidence="7">
    <location>
        <begin position="28"/>
        <end position="72"/>
    </location>
</feature>
<dbReference type="InterPro" id="IPR022700">
    <property type="entry name" value="CLIP"/>
</dbReference>
<protein>
    <recommendedName>
        <fullName evidence="10">Peptidase S1 domain-containing protein</fullName>
    </recommendedName>
</protein>
<evidence type="ECO:0000259" key="7">
    <source>
        <dbReference type="PROSITE" id="PS51888"/>
    </source>
</evidence>
<feature type="domain" description="Peptidase S1" evidence="6">
    <location>
        <begin position="141"/>
        <end position="384"/>
    </location>
</feature>
<dbReference type="InterPro" id="IPR001254">
    <property type="entry name" value="Trypsin_dom"/>
</dbReference>
<evidence type="ECO:0000259" key="6">
    <source>
        <dbReference type="PROSITE" id="PS50240"/>
    </source>
</evidence>
<keyword evidence="5" id="KW-0645">Protease</keyword>
<keyword evidence="5" id="KW-0720">Serine protease</keyword>
<dbReference type="PROSITE" id="PS50240">
    <property type="entry name" value="TRYPSIN_DOM"/>
    <property type="match status" value="1"/>
</dbReference>
<evidence type="ECO:0000313" key="9">
    <source>
        <dbReference type="Proteomes" id="UP000249218"/>
    </source>
</evidence>
<dbReference type="SUPFAM" id="SSF50494">
    <property type="entry name" value="Trypsin-like serine proteases"/>
    <property type="match status" value="1"/>
</dbReference>
<dbReference type="Proteomes" id="UP000249218">
    <property type="component" value="Unassembled WGS sequence"/>
</dbReference>
<name>A0A2W1B9D9_HELAM</name>
<dbReference type="SMART" id="SM00020">
    <property type="entry name" value="Tryp_SPc"/>
    <property type="match status" value="1"/>
</dbReference>
<evidence type="ECO:0000256" key="2">
    <source>
        <dbReference type="ARBA" id="ARBA00023157"/>
    </source>
</evidence>
<dbReference type="PROSITE" id="PS00134">
    <property type="entry name" value="TRYPSIN_HIS"/>
    <property type="match status" value="1"/>
</dbReference>